<keyword evidence="5 8" id="KW-0812">Transmembrane</keyword>
<protein>
    <recommendedName>
        <fullName evidence="8">Glycosyltransferase family 92 protein</fullName>
        <ecNumber evidence="8">2.4.1.-</ecNumber>
    </recommendedName>
</protein>
<evidence type="ECO:0000256" key="1">
    <source>
        <dbReference type="ARBA" id="ARBA00004167"/>
    </source>
</evidence>
<dbReference type="InterPro" id="IPR008166">
    <property type="entry name" value="Glyco_transf_92"/>
</dbReference>
<keyword evidence="6 8" id="KW-1133">Transmembrane helix</keyword>
<dbReference type="AlphaFoldDB" id="A0AAE2CTN9"/>
<name>A0AAE2CTN9_9LAMI</name>
<comment type="subcellular location">
    <subcellularLocation>
        <location evidence="1">Membrane</location>
        <topology evidence="1">Single-pass membrane protein</topology>
    </subcellularLocation>
</comment>
<reference evidence="9" key="2">
    <citation type="journal article" date="2024" name="Plant">
        <title>Genomic evolution and insights into agronomic trait innovations of Sesamum species.</title>
        <authorList>
            <person name="Miao H."/>
            <person name="Wang L."/>
            <person name="Qu L."/>
            <person name="Liu H."/>
            <person name="Sun Y."/>
            <person name="Le M."/>
            <person name="Wang Q."/>
            <person name="Wei S."/>
            <person name="Zheng Y."/>
            <person name="Lin W."/>
            <person name="Duan Y."/>
            <person name="Cao H."/>
            <person name="Xiong S."/>
            <person name="Wang X."/>
            <person name="Wei L."/>
            <person name="Li C."/>
            <person name="Ma Q."/>
            <person name="Ju M."/>
            <person name="Zhao R."/>
            <person name="Li G."/>
            <person name="Mu C."/>
            <person name="Tian Q."/>
            <person name="Mei H."/>
            <person name="Zhang T."/>
            <person name="Gao T."/>
            <person name="Zhang H."/>
        </authorList>
    </citation>
    <scope>NUCLEOTIDE SEQUENCE</scope>
    <source>
        <strain evidence="9">3651</strain>
    </source>
</reference>
<keyword evidence="10" id="KW-1185">Reference proteome</keyword>
<dbReference type="GO" id="GO:0005737">
    <property type="term" value="C:cytoplasm"/>
    <property type="evidence" value="ECO:0007669"/>
    <property type="project" value="TreeGrafter"/>
</dbReference>
<gene>
    <name evidence="9" type="ORF">Salat_0574400</name>
</gene>
<comment type="caution">
    <text evidence="9">The sequence shown here is derived from an EMBL/GenBank/DDBJ whole genome shotgun (WGS) entry which is preliminary data.</text>
</comment>
<proteinExistence type="inferred from homology"/>
<reference evidence="9" key="1">
    <citation type="submission" date="2020-06" db="EMBL/GenBank/DDBJ databases">
        <authorList>
            <person name="Li T."/>
            <person name="Hu X."/>
            <person name="Zhang T."/>
            <person name="Song X."/>
            <person name="Zhang H."/>
            <person name="Dai N."/>
            <person name="Sheng W."/>
            <person name="Hou X."/>
            <person name="Wei L."/>
        </authorList>
    </citation>
    <scope>NUCLEOTIDE SEQUENCE</scope>
    <source>
        <strain evidence="9">3651</strain>
        <tissue evidence="9">Leaf</tissue>
    </source>
</reference>
<keyword evidence="4 8" id="KW-0808">Transferase</keyword>
<keyword evidence="7 8" id="KW-0472">Membrane</keyword>
<dbReference type="EC" id="2.4.1.-" evidence="8"/>
<organism evidence="9 10">
    <name type="scientific">Sesamum alatum</name>
    <dbReference type="NCBI Taxonomy" id="300844"/>
    <lineage>
        <taxon>Eukaryota</taxon>
        <taxon>Viridiplantae</taxon>
        <taxon>Streptophyta</taxon>
        <taxon>Embryophyta</taxon>
        <taxon>Tracheophyta</taxon>
        <taxon>Spermatophyta</taxon>
        <taxon>Magnoliopsida</taxon>
        <taxon>eudicotyledons</taxon>
        <taxon>Gunneridae</taxon>
        <taxon>Pentapetalae</taxon>
        <taxon>asterids</taxon>
        <taxon>lamiids</taxon>
        <taxon>Lamiales</taxon>
        <taxon>Pedaliaceae</taxon>
        <taxon>Sesamum</taxon>
    </lineage>
</organism>
<dbReference type="CDD" id="cd00761">
    <property type="entry name" value="Glyco_tranf_GTA_type"/>
    <property type="match status" value="1"/>
</dbReference>
<evidence type="ECO:0000256" key="8">
    <source>
        <dbReference type="RuleBase" id="RU366017"/>
    </source>
</evidence>
<accession>A0AAE2CTN9</accession>
<sequence>MACQVRTPFLYVVASIAFCLVFYHHYLRDGITTATATFSFLQLSPSPTPTSNYAISDTLTAVAVAPAPAPAPSYAITENLPAAAPPNSAIIENLTAVHFVNPPPPLPPSPISTTSILLPGWEVFVIVPRGKYSSDPNGDFCLFDNNEVSPAKYFGRLPFPDRATFICPLPLHARRRLPFKQPLLTKSPMHPPKTNDFSWPLLLQWSHLVYDSLTTNDDVVLFVKGVNIHQGTNRKPRELRCVFGDDASTGVRTSVTTSMQEVFRCPRPQQIAVPPAGGDAEPIKLSLEIVTENKVVPSVAYYTVPPRRLESKKQKSLLCANTMVYNVAKFLREWVIYHSKIGVEKFLLYDNGSDDDLQQVVEDLVKEGFDISTYFWAWPKTQEAGFSHAAIYAKEVCKWIIYIDVDEFVYSPSWDNLSKPSTSLLQSLLARNSSKFGQISINCREFGPSNQRVHPVMGVTQGYHCRRRHHNRHKSIVLLDAIDVSLLNVVHHFRLRRGYKTKRLISDHIVVNHYKYQAWPEFRAKFRRRVSAYVLDWTQKLNPKSHDRAPGLGFSAVEPEGWPQKFCEVHDHGLKDLARKWFGMESGSDSGSGYQMAWQR</sequence>
<dbReference type="PANTHER" id="PTHR21461">
    <property type="entry name" value="GLYCOSYLTRANSFERASE FAMILY 92 PROTEIN"/>
    <property type="match status" value="1"/>
</dbReference>
<dbReference type="GO" id="GO:0016020">
    <property type="term" value="C:membrane"/>
    <property type="evidence" value="ECO:0007669"/>
    <property type="project" value="UniProtKB-SubCell"/>
</dbReference>
<dbReference type="Pfam" id="PF01697">
    <property type="entry name" value="Glyco_transf_92"/>
    <property type="match status" value="1"/>
</dbReference>
<feature type="transmembrane region" description="Helical" evidence="8">
    <location>
        <begin position="9"/>
        <end position="27"/>
    </location>
</feature>
<evidence type="ECO:0000256" key="6">
    <source>
        <dbReference type="ARBA" id="ARBA00022989"/>
    </source>
</evidence>
<comment type="similarity">
    <text evidence="2 8">Belongs to the glycosyltransferase 92 family.</text>
</comment>
<dbReference type="GO" id="GO:0016757">
    <property type="term" value="F:glycosyltransferase activity"/>
    <property type="evidence" value="ECO:0007669"/>
    <property type="project" value="UniProtKB-UniRule"/>
</dbReference>
<evidence type="ECO:0000256" key="4">
    <source>
        <dbReference type="ARBA" id="ARBA00022679"/>
    </source>
</evidence>
<keyword evidence="3 8" id="KW-0328">Glycosyltransferase</keyword>
<evidence type="ECO:0000256" key="2">
    <source>
        <dbReference type="ARBA" id="ARBA00007647"/>
    </source>
</evidence>
<dbReference type="EMBL" id="JACGWO010000002">
    <property type="protein sequence ID" value="KAK4434117.1"/>
    <property type="molecule type" value="Genomic_DNA"/>
</dbReference>
<evidence type="ECO:0000256" key="7">
    <source>
        <dbReference type="ARBA" id="ARBA00023136"/>
    </source>
</evidence>
<evidence type="ECO:0000313" key="9">
    <source>
        <dbReference type="EMBL" id="KAK4434117.1"/>
    </source>
</evidence>
<evidence type="ECO:0000256" key="3">
    <source>
        <dbReference type="ARBA" id="ARBA00022676"/>
    </source>
</evidence>
<dbReference type="Proteomes" id="UP001293254">
    <property type="component" value="Unassembled WGS sequence"/>
</dbReference>
<evidence type="ECO:0000313" key="10">
    <source>
        <dbReference type="Proteomes" id="UP001293254"/>
    </source>
</evidence>
<evidence type="ECO:0000256" key="5">
    <source>
        <dbReference type="ARBA" id="ARBA00022692"/>
    </source>
</evidence>
<dbReference type="PANTHER" id="PTHR21461:SF69">
    <property type="entry name" value="GLYCOSYLTRANSFERASE FAMILY 92 PROTEIN"/>
    <property type="match status" value="1"/>
</dbReference>